<dbReference type="PANTHER" id="PTHR22950">
    <property type="entry name" value="AMINO ACID TRANSPORTER"/>
    <property type="match status" value="1"/>
</dbReference>
<keyword evidence="6" id="KW-0029">Amino-acid transport</keyword>
<keyword evidence="8 9" id="KW-0472">Membrane</keyword>
<dbReference type="STRING" id="2020962.A0A2N1JC87"/>
<feature type="transmembrane region" description="Helical" evidence="9">
    <location>
        <begin position="241"/>
        <end position="261"/>
    </location>
</feature>
<feature type="transmembrane region" description="Helical" evidence="9">
    <location>
        <begin position="20"/>
        <end position="41"/>
    </location>
</feature>
<evidence type="ECO:0000256" key="5">
    <source>
        <dbReference type="ARBA" id="ARBA00022692"/>
    </source>
</evidence>
<feature type="domain" description="Amino acid transporter transmembrane" evidence="10">
    <location>
        <begin position="10"/>
        <end position="426"/>
    </location>
</feature>
<evidence type="ECO:0000256" key="8">
    <source>
        <dbReference type="ARBA" id="ARBA00023136"/>
    </source>
</evidence>
<protein>
    <recommendedName>
        <fullName evidence="10">Amino acid transporter transmembrane domain-containing protein</fullName>
    </recommendedName>
</protein>
<feature type="transmembrane region" description="Helical" evidence="9">
    <location>
        <begin position="414"/>
        <end position="434"/>
    </location>
</feature>
<comment type="subcellular location">
    <subcellularLocation>
        <location evidence="1">Vacuole membrane</location>
        <topology evidence="1">Multi-pass membrane protein</topology>
    </subcellularLocation>
</comment>
<dbReference type="InterPro" id="IPR013057">
    <property type="entry name" value="AA_transpt_TM"/>
</dbReference>
<dbReference type="GO" id="GO:0005313">
    <property type="term" value="F:L-glutamate transmembrane transporter activity"/>
    <property type="evidence" value="ECO:0007669"/>
    <property type="project" value="TreeGrafter"/>
</dbReference>
<feature type="transmembrane region" description="Helical" evidence="9">
    <location>
        <begin position="208"/>
        <end position="229"/>
    </location>
</feature>
<keyword evidence="3" id="KW-0813">Transport</keyword>
<evidence type="ECO:0000256" key="6">
    <source>
        <dbReference type="ARBA" id="ARBA00022970"/>
    </source>
</evidence>
<feature type="transmembrane region" description="Helical" evidence="9">
    <location>
        <begin position="281"/>
        <end position="300"/>
    </location>
</feature>
<evidence type="ECO:0000259" key="10">
    <source>
        <dbReference type="Pfam" id="PF01490"/>
    </source>
</evidence>
<accession>A0A2N1JC87</accession>
<reference evidence="11 12" key="1">
    <citation type="submission" date="2017-10" db="EMBL/GenBank/DDBJ databases">
        <title>A novel species of cold-tolerant Malassezia isolated from bats.</title>
        <authorList>
            <person name="Lorch J.M."/>
            <person name="Palmer J.M."/>
            <person name="Vanderwolf K.J."/>
            <person name="Schmidt K.Z."/>
            <person name="Verant M.L."/>
            <person name="Weller T.J."/>
            <person name="Blehert D.S."/>
        </authorList>
    </citation>
    <scope>NUCLEOTIDE SEQUENCE [LARGE SCALE GENOMIC DNA]</scope>
    <source>
        <strain evidence="11 12">NWHC:44797-103</strain>
    </source>
</reference>
<feature type="transmembrane region" description="Helical" evidence="9">
    <location>
        <begin position="87"/>
        <end position="109"/>
    </location>
</feature>
<evidence type="ECO:0000256" key="7">
    <source>
        <dbReference type="ARBA" id="ARBA00022989"/>
    </source>
</evidence>
<evidence type="ECO:0000256" key="2">
    <source>
        <dbReference type="ARBA" id="ARBA00008066"/>
    </source>
</evidence>
<dbReference type="GO" id="GO:0005302">
    <property type="term" value="F:L-tyrosine transmembrane transporter activity"/>
    <property type="evidence" value="ECO:0007669"/>
    <property type="project" value="TreeGrafter"/>
</dbReference>
<proteinExistence type="inferred from homology"/>
<dbReference type="GO" id="GO:0005290">
    <property type="term" value="F:L-histidine transmembrane transporter activity"/>
    <property type="evidence" value="ECO:0007669"/>
    <property type="project" value="TreeGrafter"/>
</dbReference>
<evidence type="ECO:0000313" key="12">
    <source>
        <dbReference type="Proteomes" id="UP000232875"/>
    </source>
</evidence>
<dbReference type="EMBL" id="KZ454990">
    <property type="protein sequence ID" value="PKI84154.1"/>
    <property type="molecule type" value="Genomic_DNA"/>
</dbReference>
<dbReference type="GO" id="GO:0015194">
    <property type="term" value="F:L-serine transmembrane transporter activity"/>
    <property type="evidence" value="ECO:0007669"/>
    <property type="project" value="TreeGrafter"/>
</dbReference>
<evidence type="ECO:0000256" key="1">
    <source>
        <dbReference type="ARBA" id="ARBA00004128"/>
    </source>
</evidence>
<dbReference type="PANTHER" id="PTHR22950:SF678">
    <property type="entry name" value="VACUOLAR AMINO ACID TRANSPORTER 5-RELATED"/>
    <property type="match status" value="1"/>
</dbReference>
<keyword evidence="12" id="KW-1185">Reference proteome</keyword>
<evidence type="ECO:0000256" key="9">
    <source>
        <dbReference type="SAM" id="Phobius"/>
    </source>
</evidence>
<evidence type="ECO:0000256" key="4">
    <source>
        <dbReference type="ARBA" id="ARBA00022554"/>
    </source>
</evidence>
<dbReference type="Proteomes" id="UP000232875">
    <property type="component" value="Unassembled WGS sequence"/>
</dbReference>
<organism evidence="11 12">
    <name type="scientific">Malassezia vespertilionis</name>
    <dbReference type="NCBI Taxonomy" id="2020962"/>
    <lineage>
        <taxon>Eukaryota</taxon>
        <taxon>Fungi</taxon>
        <taxon>Dikarya</taxon>
        <taxon>Basidiomycota</taxon>
        <taxon>Ustilaginomycotina</taxon>
        <taxon>Malasseziomycetes</taxon>
        <taxon>Malasseziales</taxon>
        <taxon>Malasseziaceae</taxon>
        <taxon>Malassezia</taxon>
    </lineage>
</organism>
<sequence length="436" mass="47449">MASASLQDGRASMLSSISNLSNTVIGAGMLALPHAFATMGWALGTMLLILCGAIATFGLYLVLMCEVKIGRRVDSFYEMANLVLPQLAWYFDAAIFIKCFGVGISYLMISGQLMTSVIRSLAQIAGGDADAMPAWVMSKTLWVMLFLFILSPVCFYRRLDSLRGVGYLNMVAVAYLLITVLYFTFSAAARATLPPRGEIKAAIFSADILRAFPIIVFAYTCAQNILPVYNELEQRTIFRCNLVSILSLSSSAFVYLVIALAGYGSFGSSTGDNIIAMYPDGSLLVCIGKASVIVLTLTSYPMQLYPSRTSLNHMLQFIHNTHHRTQESSSLMDQDAHSPRSMPTMSNRRWNTLTIGIMAVGTLIAMVVSDLSLVLGIVGSIGSTTISFILPALLYRELYRDNLHTTTQKAALGLAIWGTLVLVLALTMNVVRIIGL</sequence>
<dbReference type="GO" id="GO:0000329">
    <property type="term" value="C:fungal-type vacuole membrane"/>
    <property type="evidence" value="ECO:0007669"/>
    <property type="project" value="TreeGrafter"/>
</dbReference>
<gene>
    <name evidence="11" type="ORF">MVES_002124</name>
</gene>
<evidence type="ECO:0000313" key="11">
    <source>
        <dbReference type="EMBL" id="PKI84154.1"/>
    </source>
</evidence>
<feature type="transmembrane region" description="Helical" evidence="9">
    <location>
        <begin position="374"/>
        <end position="394"/>
    </location>
</feature>
<keyword evidence="4" id="KW-0926">Vacuole</keyword>
<feature type="transmembrane region" description="Helical" evidence="9">
    <location>
        <begin position="47"/>
        <end position="67"/>
    </location>
</feature>
<dbReference type="GO" id="GO:0061459">
    <property type="term" value="F:L-arginine transmembrane transporter activity"/>
    <property type="evidence" value="ECO:0007669"/>
    <property type="project" value="TreeGrafter"/>
</dbReference>
<dbReference type="AlphaFoldDB" id="A0A2N1JC87"/>
<feature type="transmembrane region" description="Helical" evidence="9">
    <location>
        <begin position="350"/>
        <end position="368"/>
    </location>
</feature>
<evidence type="ECO:0000256" key="3">
    <source>
        <dbReference type="ARBA" id="ARBA00022448"/>
    </source>
</evidence>
<dbReference type="Pfam" id="PF01490">
    <property type="entry name" value="Aa_trans"/>
    <property type="match status" value="1"/>
</dbReference>
<keyword evidence="5 9" id="KW-0812">Transmembrane</keyword>
<dbReference type="OrthoDB" id="438545at2759"/>
<comment type="similarity">
    <text evidence="2">Belongs to the amino acid/polyamine transporter 2 family.</text>
</comment>
<keyword evidence="7 9" id="KW-1133">Transmembrane helix</keyword>
<dbReference type="GO" id="GO:0015189">
    <property type="term" value="F:L-lysine transmembrane transporter activity"/>
    <property type="evidence" value="ECO:0007669"/>
    <property type="project" value="TreeGrafter"/>
</dbReference>
<feature type="transmembrane region" description="Helical" evidence="9">
    <location>
        <begin position="166"/>
        <end position="188"/>
    </location>
</feature>
<name>A0A2N1JC87_9BASI</name>
<feature type="transmembrane region" description="Helical" evidence="9">
    <location>
        <begin position="141"/>
        <end position="159"/>
    </location>
</feature>